<dbReference type="Pfam" id="PF13031">
    <property type="entry name" value="DUF3892"/>
    <property type="match status" value="1"/>
</dbReference>
<dbReference type="AlphaFoldDB" id="A0A0A2T725"/>
<dbReference type="Proteomes" id="UP000030147">
    <property type="component" value="Unassembled WGS sequence"/>
</dbReference>
<dbReference type="eggNOG" id="ENOG503301W">
    <property type="taxonomic scope" value="Bacteria"/>
</dbReference>
<reference evidence="2 3" key="1">
    <citation type="journal article" date="2015" name="Stand. Genomic Sci.">
        <title>High quality draft genome sequence of the moderately halophilic bacterium Pontibacillus yanchengensis Y32(T) and comparison among Pontibacillus genomes.</title>
        <authorList>
            <person name="Huang J."/>
            <person name="Qiao Z.X."/>
            <person name="Tang J.W."/>
            <person name="Wang G."/>
        </authorList>
    </citation>
    <scope>NUCLEOTIDE SEQUENCE [LARGE SCALE GENOMIC DNA]</scope>
    <source>
        <strain evidence="2 3">Y32</strain>
    </source>
</reference>
<evidence type="ECO:0000313" key="3">
    <source>
        <dbReference type="Proteomes" id="UP000030147"/>
    </source>
</evidence>
<feature type="region of interest" description="Disordered" evidence="1">
    <location>
        <begin position="47"/>
        <end position="74"/>
    </location>
</feature>
<dbReference type="STRING" id="1385514.N782_20105"/>
<protein>
    <recommendedName>
        <fullName evidence="4">DUF3892 domain-containing protein</fullName>
    </recommendedName>
</protein>
<proteinExistence type="predicted"/>
<feature type="compositionally biased region" description="Polar residues" evidence="1">
    <location>
        <begin position="64"/>
        <end position="74"/>
    </location>
</feature>
<sequence length="74" mass="8361">MAERIIAVRKNDNGSIVEMKLTSGQVVDYKQAQQMARDGQIEHVDLTRGKDGEEHLRSQPDGDPTNNLENMPHF</sequence>
<name>A0A0A2T725_9BACI</name>
<dbReference type="RefSeq" id="WP_036823305.1">
    <property type="nucleotide sequence ID" value="NZ_AVBF01000071.1"/>
</dbReference>
<dbReference type="InterPro" id="IPR024997">
    <property type="entry name" value="DUF3892"/>
</dbReference>
<accession>A0A0A2T725</accession>
<dbReference type="OrthoDB" id="1647761at2"/>
<evidence type="ECO:0000313" key="2">
    <source>
        <dbReference type="EMBL" id="KGP71294.1"/>
    </source>
</evidence>
<comment type="caution">
    <text evidence="2">The sequence shown here is derived from an EMBL/GenBank/DDBJ whole genome shotgun (WGS) entry which is preliminary data.</text>
</comment>
<organism evidence="2 3">
    <name type="scientific">Pontibacillus yanchengensis Y32</name>
    <dbReference type="NCBI Taxonomy" id="1385514"/>
    <lineage>
        <taxon>Bacteria</taxon>
        <taxon>Bacillati</taxon>
        <taxon>Bacillota</taxon>
        <taxon>Bacilli</taxon>
        <taxon>Bacillales</taxon>
        <taxon>Bacillaceae</taxon>
        <taxon>Pontibacillus</taxon>
    </lineage>
</organism>
<feature type="compositionally biased region" description="Basic and acidic residues" evidence="1">
    <location>
        <begin position="47"/>
        <end position="60"/>
    </location>
</feature>
<gene>
    <name evidence="2" type="ORF">N782_20105</name>
</gene>
<evidence type="ECO:0000256" key="1">
    <source>
        <dbReference type="SAM" id="MobiDB-lite"/>
    </source>
</evidence>
<keyword evidence="3" id="KW-1185">Reference proteome</keyword>
<evidence type="ECO:0008006" key="4">
    <source>
        <dbReference type="Google" id="ProtNLM"/>
    </source>
</evidence>
<dbReference type="EMBL" id="AVBF01000071">
    <property type="protein sequence ID" value="KGP71294.1"/>
    <property type="molecule type" value="Genomic_DNA"/>
</dbReference>